<reference evidence="3" key="2">
    <citation type="submission" date="2017-05" db="UniProtKB">
        <authorList>
            <consortium name="EnsemblMetazoa"/>
        </authorList>
    </citation>
    <scope>IDENTIFICATION</scope>
</reference>
<dbReference type="STRING" id="400682.A0A1X7VED4"/>
<dbReference type="eggNOG" id="KOG4526">
    <property type="taxonomic scope" value="Eukaryota"/>
</dbReference>
<sequence length="194" mass="21546">MLVLAGASTCLSTLSFRGGTRRLRILSYTRPVIIRRLTPTLSPYISHSTLSSRSKLLQCSLHPPRPLLVRYVTSGEGSEGVKNVSKWKETQNRVVGMLKEYGAVGVAFYMTLSFSVLGICYLAVRAGVDVESLLSYLKIDSSRYSSASTFAVAYLIYKLLFPVRAAVTLTCLPFIVRFLRSKGLMKPKQIPRTQ</sequence>
<dbReference type="InterPro" id="IPR009688">
    <property type="entry name" value="FAM210A/B-like_dom"/>
</dbReference>
<feature type="domain" description="DUF1279" evidence="2">
    <location>
        <begin position="97"/>
        <end position="174"/>
    </location>
</feature>
<name>A0A1X7VED4_AMPQE</name>
<evidence type="ECO:0000313" key="3">
    <source>
        <dbReference type="EnsemblMetazoa" id="Aqu2.1.37882_001"/>
    </source>
</evidence>
<dbReference type="AlphaFoldDB" id="A0A1X7VED4"/>
<proteinExistence type="predicted"/>
<evidence type="ECO:0000259" key="2">
    <source>
        <dbReference type="Pfam" id="PF06916"/>
    </source>
</evidence>
<dbReference type="PANTHER" id="PTHR21377">
    <property type="entry name" value="PROTEIN FAM210B, MITOCHONDRIAL"/>
    <property type="match status" value="1"/>
</dbReference>
<protein>
    <recommendedName>
        <fullName evidence="2">DUF1279 domain-containing protein</fullName>
    </recommendedName>
</protein>
<dbReference type="EnsemblMetazoa" id="XM_019993896.1">
    <property type="protein sequence ID" value="XP_019849455.1"/>
    <property type="gene ID" value="LOC109580576"/>
</dbReference>
<organism evidence="3">
    <name type="scientific">Amphimedon queenslandica</name>
    <name type="common">Sponge</name>
    <dbReference type="NCBI Taxonomy" id="400682"/>
    <lineage>
        <taxon>Eukaryota</taxon>
        <taxon>Metazoa</taxon>
        <taxon>Porifera</taxon>
        <taxon>Demospongiae</taxon>
        <taxon>Heteroscleromorpha</taxon>
        <taxon>Haplosclerida</taxon>
        <taxon>Niphatidae</taxon>
        <taxon>Amphimedon</taxon>
    </lineage>
</organism>
<dbReference type="InterPro" id="IPR045866">
    <property type="entry name" value="FAM210A/B-like"/>
</dbReference>
<evidence type="ECO:0000256" key="1">
    <source>
        <dbReference type="SAM" id="Phobius"/>
    </source>
</evidence>
<dbReference type="OrthoDB" id="426386at2759"/>
<feature type="transmembrane region" description="Helical" evidence="1">
    <location>
        <begin position="163"/>
        <end position="179"/>
    </location>
</feature>
<dbReference type="Proteomes" id="UP000007879">
    <property type="component" value="Unassembled WGS sequence"/>
</dbReference>
<dbReference type="KEGG" id="aqu:109580576"/>
<keyword evidence="1" id="KW-1133">Transmembrane helix</keyword>
<dbReference type="EnsemblMetazoa" id="Aqu2.1.37882_001">
    <property type="protein sequence ID" value="Aqu2.1.37882_001"/>
    <property type="gene ID" value="Aqu2.1.37882"/>
</dbReference>
<evidence type="ECO:0000313" key="4">
    <source>
        <dbReference type="Proteomes" id="UP000007879"/>
    </source>
</evidence>
<accession>A0A1X7VED4</accession>
<dbReference type="GO" id="GO:0005739">
    <property type="term" value="C:mitochondrion"/>
    <property type="evidence" value="ECO:0007669"/>
    <property type="project" value="TreeGrafter"/>
</dbReference>
<keyword evidence="1" id="KW-0812">Transmembrane</keyword>
<keyword evidence="4" id="KW-1185">Reference proteome</keyword>
<gene>
    <name evidence="3" type="primary">109580576</name>
</gene>
<keyword evidence="1" id="KW-0472">Membrane</keyword>
<dbReference type="Pfam" id="PF06916">
    <property type="entry name" value="FAM210A-B_dom"/>
    <property type="match status" value="1"/>
</dbReference>
<reference evidence="4" key="1">
    <citation type="journal article" date="2010" name="Nature">
        <title>The Amphimedon queenslandica genome and the evolution of animal complexity.</title>
        <authorList>
            <person name="Srivastava M."/>
            <person name="Simakov O."/>
            <person name="Chapman J."/>
            <person name="Fahey B."/>
            <person name="Gauthier M.E."/>
            <person name="Mitros T."/>
            <person name="Richards G.S."/>
            <person name="Conaco C."/>
            <person name="Dacre M."/>
            <person name="Hellsten U."/>
            <person name="Larroux C."/>
            <person name="Putnam N.H."/>
            <person name="Stanke M."/>
            <person name="Adamska M."/>
            <person name="Darling A."/>
            <person name="Degnan S.M."/>
            <person name="Oakley T.H."/>
            <person name="Plachetzki D.C."/>
            <person name="Zhai Y."/>
            <person name="Adamski M."/>
            <person name="Calcino A."/>
            <person name="Cummins S.F."/>
            <person name="Goodstein D.M."/>
            <person name="Harris C."/>
            <person name="Jackson D.J."/>
            <person name="Leys S.P."/>
            <person name="Shu S."/>
            <person name="Woodcroft B.J."/>
            <person name="Vervoort M."/>
            <person name="Kosik K.S."/>
            <person name="Manning G."/>
            <person name="Degnan B.M."/>
            <person name="Rokhsar D.S."/>
        </authorList>
    </citation>
    <scope>NUCLEOTIDE SEQUENCE [LARGE SCALE GENOMIC DNA]</scope>
</reference>
<dbReference type="PANTHER" id="PTHR21377:SF0">
    <property type="entry name" value="PROTEIN FAM210B, MITOCHONDRIAL"/>
    <property type="match status" value="1"/>
</dbReference>
<dbReference type="InParanoid" id="A0A1X7VED4"/>
<feature type="transmembrane region" description="Helical" evidence="1">
    <location>
        <begin position="101"/>
        <end position="124"/>
    </location>
</feature>